<protein>
    <submittedName>
        <fullName evidence="1">Uncharacterized protein</fullName>
    </submittedName>
</protein>
<name>A0A2I0IXV8_PUNGR</name>
<gene>
    <name evidence="1" type="ORF">CRG98_030759</name>
</gene>
<dbReference type="SUPFAM" id="SSF117281">
    <property type="entry name" value="Kelch motif"/>
    <property type="match status" value="1"/>
</dbReference>
<comment type="caution">
    <text evidence="1">The sequence shown here is derived from an EMBL/GenBank/DDBJ whole genome shotgun (WGS) entry which is preliminary data.</text>
</comment>
<proteinExistence type="predicted"/>
<sequence>MISANDELSHRQCFSAGRADHIGGAGIQEHFVTGRDFSYDAGGGGRGGGSCTLLCSPDVAASVAPGSSSEVLQYKGVTHPVKEVYSNLLLSSNTATPPPPPGDETISWRNCAAMHHQREGALAVPYDGNVCIFGGVADPNGWIEIYDPRTARSCRLGMCLKKSRMMHLYWYDMEEDRWDLLFDCNFPARPPKRSCWRRNLIPLEGSNTLLIIDNAAIWSIYDLSSRKVVGDVLVRGLKKDQQVLGVCCRRCSDGGKFAEQTGERIAEVATHGGFEDRKKMKKMKL</sequence>
<keyword evidence="2" id="KW-1185">Reference proteome</keyword>
<dbReference type="AlphaFoldDB" id="A0A2I0IXV8"/>
<dbReference type="InterPro" id="IPR015915">
    <property type="entry name" value="Kelch-typ_b-propeller"/>
</dbReference>
<evidence type="ECO:0000313" key="1">
    <source>
        <dbReference type="EMBL" id="PKI48821.1"/>
    </source>
</evidence>
<organism evidence="1 2">
    <name type="scientific">Punica granatum</name>
    <name type="common">Pomegranate</name>
    <dbReference type="NCBI Taxonomy" id="22663"/>
    <lineage>
        <taxon>Eukaryota</taxon>
        <taxon>Viridiplantae</taxon>
        <taxon>Streptophyta</taxon>
        <taxon>Embryophyta</taxon>
        <taxon>Tracheophyta</taxon>
        <taxon>Spermatophyta</taxon>
        <taxon>Magnoliopsida</taxon>
        <taxon>eudicotyledons</taxon>
        <taxon>Gunneridae</taxon>
        <taxon>Pentapetalae</taxon>
        <taxon>rosids</taxon>
        <taxon>malvids</taxon>
        <taxon>Myrtales</taxon>
        <taxon>Lythraceae</taxon>
        <taxon>Punica</taxon>
    </lineage>
</organism>
<dbReference type="Proteomes" id="UP000233551">
    <property type="component" value="Unassembled WGS sequence"/>
</dbReference>
<dbReference type="EMBL" id="PGOL01002323">
    <property type="protein sequence ID" value="PKI48821.1"/>
    <property type="molecule type" value="Genomic_DNA"/>
</dbReference>
<dbReference type="Gene3D" id="2.120.10.80">
    <property type="entry name" value="Kelch-type beta propeller"/>
    <property type="match status" value="1"/>
</dbReference>
<accession>A0A2I0IXV8</accession>
<reference evidence="1 2" key="1">
    <citation type="submission" date="2017-11" db="EMBL/GenBank/DDBJ databases">
        <title>De-novo sequencing of pomegranate (Punica granatum L.) genome.</title>
        <authorList>
            <person name="Akparov Z."/>
            <person name="Amiraslanov A."/>
            <person name="Hajiyeva S."/>
            <person name="Abbasov M."/>
            <person name="Kaur K."/>
            <person name="Hamwieh A."/>
            <person name="Solovyev V."/>
            <person name="Salamov A."/>
            <person name="Braich B."/>
            <person name="Kosarev P."/>
            <person name="Mahmoud A."/>
            <person name="Hajiyev E."/>
            <person name="Babayeva S."/>
            <person name="Izzatullayeva V."/>
            <person name="Mammadov A."/>
            <person name="Mammadov A."/>
            <person name="Sharifova S."/>
            <person name="Ojaghi J."/>
            <person name="Eynullazada K."/>
            <person name="Bayramov B."/>
            <person name="Abdulazimova A."/>
            <person name="Shahmuradov I."/>
        </authorList>
    </citation>
    <scope>NUCLEOTIDE SEQUENCE [LARGE SCALE GENOMIC DNA]</scope>
    <source>
        <strain evidence="2">cv. AG2017</strain>
        <tissue evidence="1">Leaf</tissue>
    </source>
</reference>
<evidence type="ECO:0000313" key="2">
    <source>
        <dbReference type="Proteomes" id="UP000233551"/>
    </source>
</evidence>